<feature type="region of interest" description="Disordered" evidence="1">
    <location>
        <begin position="25"/>
        <end position="45"/>
    </location>
</feature>
<keyword evidence="5" id="KW-1185">Reference proteome</keyword>
<dbReference type="STRING" id="1236971.JCM9152_856"/>
<dbReference type="RefSeq" id="WP_035341197.1">
    <property type="nucleotide sequence ID" value="NZ_BAUU01000005.1"/>
</dbReference>
<proteinExistence type="predicted"/>
<name>W4QBV1_9BACI</name>
<evidence type="ECO:0000259" key="2">
    <source>
        <dbReference type="Pfam" id="PF11258"/>
    </source>
</evidence>
<dbReference type="InterPro" id="IPR035328">
    <property type="entry name" value="DUF3048_C"/>
</dbReference>
<evidence type="ECO:0000256" key="1">
    <source>
        <dbReference type="SAM" id="MobiDB-lite"/>
    </source>
</evidence>
<organism evidence="4 5">
    <name type="scientific">Halalkalibacter hemicellulosilyticusJCM 9152</name>
    <dbReference type="NCBI Taxonomy" id="1236971"/>
    <lineage>
        <taxon>Bacteria</taxon>
        <taxon>Bacillati</taxon>
        <taxon>Bacillota</taxon>
        <taxon>Bacilli</taxon>
        <taxon>Bacillales</taxon>
        <taxon>Bacillaceae</taxon>
        <taxon>Halalkalibacter</taxon>
    </lineage>
</organism>
<dbReference type="Pfam" id="PF17479">
    <property type="entry name" value="DUF3048_C"/>
    <property type="match status" value="1"/>
</dbReference>
<comment type="caution">
    <text evidence="4">The sequence shown here is derived from an EMBL/GenBank/DDBJ whole genome shotgun (WGS) entry which is preliminary data.</text>
</comment>
<dbReference type="PROSITE" id="PS51257">
    <property type="entry name" value="PROKAR_LIPOPROTEIN"/>
    <property type="match status" value="1"/>
</dbReference>
<dbReference type="Gene3D" id="3.50.90.10">
    <property type="entry name" value="YerB-like"/>
    <property type="match status" value="1"/>
</dbReference>
<sequence length="346" mass="38683">MNGMKILTVLLASGIMIAGCSNTEETKLPEEVPDDAVEEPAEEKELEPSSLFTYPLTGLEAEEESGNRIIGVTINNDPRARPQTGLVDADIVYELLAEGNITRFVALYHSILPEKIGPVRSSRTYHIDLLKGYNSIFVTHGWSPEAEQRLTINRELDYISGMKYDGTLFQRSSDRVAPHNSYITAEHIYQGIEQEGYERAGDVPTFEFYSLDEEYEIEGENAESIVVQYSSGHRINYEFNVELSGYTRANGELQTVDHETGEPQLIENLFVVETSHQVVDEQGRRVIDLNSGGQALLFQDGKVQSVDWENQDGIITPVKDGNVVPLVPGQTWVNVIPMGIDQHISY</sequence>
<reference evidence="4" key="1">
    <citation type="journal article" date="2014" name="Genome Announc.">
        <title>Draft Genome Sequences of Three Alkaliphilic Bacillus Strains, Bacillus wakoensis JCM 9140T, Bacillus akibai JCM 9157T, and Bacillus hemicellulosilyticus JCM 9152T.</title>
        <authorList>
            <person name="Yuki M."/>
            <person name="Oshima K."/>
            <person name="Suda W."/>
            <person name="Oshida Y."/>
            <person name="Kitamura K."/>
            <person name="Iida T."/>
            <person name="Hattori M."/>
            <person name="Ohkuma M."/>
        </authorList>
    </citation>
    <scope>NUCLEOTIDE SEQUENCE [LARGE SCALE GENOMIC DNA]</scope>
    <source>
        <strain evidence="4">JCM 9152</strain>
    </source>
</reference>
<dbReference type="InterPro" id="IPR023158">
    <property type="entry name" value="YerB-like_sf"/>
</dbReference>
<gene>
    <name evidence="4" type="ORF">JCM9152_856</name>
</gene>
<evidence type="ECO:0000313" key="4">
    <source>
        <dbReference type="EMBL" id="GAE29495.1"/>
    </source>
</evidence>
<evidence type="ECO:0008006" key="6">
    <source>
        <dbReference type="Google" id="ProtNLM"/>
    </source>
</evidence>
<dbReference type="EMBL" id="BAUU01000005">
    <property type="protein sequence ID" value="GAE29495.1"/>
    <property type="molecule type" value="Genomic_DNA"/>
</dbReference>
<dbReference type="InterPro" id="IPR021416">
    <property type="entry name" value="DUF3048_N"/>
</dbReference>
<feature type="domain" description="DUF3048" evidence="3">
    <location>
        <begin position="225"/>
        <end position="333"/>
    </location>
</feature>
<dbReference type="Pfam" id="PF11258">
    <property type="entry name" value="DUF3048"/>
    <property type="match status" value="1"/>
</dbReference>
<accession>W4QBV1</accession>
<evidence type="ECO:0000259" key="3">
    <source>
        <dbReference type="Pfam" id="PF17479"/>
    </source>
</evidence>
<protein>
    <recommendedName>
        <fullName evidence="6">Lipoprotein YerB</fullName>
    </recommendedName>
</protein>
<dbReference type="SUPFAM" id="SSF159774">
    <property type="entry name" value="YerB-like"/>
    <property type="match status" value="1"/>
</dbReference>
<dbReference type="Proteomes" id="UP000018895">
    <property type="component" value="Unassembled WGS sequence"/>
</dbReference>
<evidence type="ECO:0000313" key="5">
    <source>
        <dbReference type="Proteomes" id="UP000018895"/>
    </source>
</evidence>
<dbReference type="AlphaFoldDB" id="W4QBV1"/>
<feature type="compositionally biased region" description="Acidic residues" evidence="1">
    <location>
        <begin position="31"/>
        <end position="45"/>
    </location>
</feature>
<feature type="domain" description="DUF3048" evidence="2">
    <location>
        <begin position="56"/>
        <end position="197"/>
    </location>
</feature>